<dbReference type="GO" id="GO:0005886">
    <property type="term" value="C:plasma membrane"/>
    <property type="evidence" value="ECO:0007669"/>
    <property type="project" value="TreeGrafter"/>
</dbReference>
<dbReference type="GO" id="GO:0106430">
    <property type="term" value="F:dihydroorotate dehydrogenase (quinone) activity"/>
    <property type="evidence" value="ECO:0007669"/>
    <property type="project" value="UniProtKB-EC"/>
</dbReference>
<feature type="domain" description="Dihydroorotate dehydrogenase catalytic" evidence="9">
    <location>
        <begin position="65"/>
        <end position="356"/>
    </location>
</feature>
<keyword evidence="3" id="KW-0285">Flavoprotein</keyword>
<keyword evidence="6" id="KW-0560">Oxidoreductase</keyword>
<dbReference type="GO" id="GO:0009220">
    <property type="term" value="P:pyrimidine ribonucleotide biosynthetic process"/>
    <property type="evidence" value="ECO:0007669"/>
    <property type="project" value="UniProtKB-UniRule"/>
</dbReference>
<evidence type="ECO:0000259" key="9">
    <source>
        <dbReference type="Pfam" id="PF01180"/>
    </source>
</evidence>
<dbReference type="EC" id="1.3.5.2" evidence="8"/>
<accession>A0A1G1W0I8</accession>
<organism evidence="10 11">
    <name type="scientific">Candidatus Woykebacteria bacterium GWA1_44_8</name>
    <dbReference type="NCBI Taxonomy" id="1802591"/>
    <lineage>
        <taxon>Bacteria</taxon>
        <taxon>Candidatus Woykeibacteriota</taxon>
    </lineage>
</organism>
<comment type="cofactor">
    <cofactor evidence="1">
        <name>FMN</name>
        <dbReference type="ChEBI" id="CHEBI:58210"/>
    </cofactor>
</comment>
<proteinExistence type="predicted"/>
<dbReference type="Proteomes" id="UP000176299">
    <property type="component" value="Unassembled WGS sequence"/>
</dbReference>
<evidence type="ECO:0000313" key="10">
    <source>
        <dbReference type="EMBL" id="OGY21185.1"/>
    </source>
</evidence>
<comment type="caution">
    <text evidence="10">The sequence shown here is derived from an EMBL/GenBank/DDBJ whole genome shotgun (WGS) entry which is preliminary data.</text>
</comment>
<dbReference type="SUPFAM" id="SSF51395">
    <property type="entry name" value="FMN-linked oxidoreductases"/>
    <property type="match status" value="1"/>
</dbReference>
<evidence type="ECO:0000313" key="11">
    <source>
        <dbReference type="Proteomes" id="UP000176299"/>
    </source>
</evidence>
<evidence type="ECO:0000256" key="6">
    <source>
        <dbReference type="ARBA" id="ARBA00023002"/>
    </source>
</evidence>
<keyword evidence="5" id="KW-0665">Pyrimidine biosynthesis</keyword>
<dbReference type="InterPro" id="IPR013785">
    <property type="entry name" value="Aldolase_TIM"/>
</dbReference>
<dbReference type="AlphaFoldDB" id="A0A1G1W0I8"/>
<dbReference type="NCBIfam" id="TIGR01036">
    <property type="entry name" value="pyrD_sub2"/>
    <property type="match status" value="1"/>
</dbReference>
<dbReference type="GO" id="GO:0005737">
    <property type="term" value="C:cytoplasm"/>
    <property type="evidence" value="ECO:0007669"/>
    <property type="project" value="InterPro"/>
</dbReference>
<keyword evidence="7" id="KW-0472">Membrane</keyword>
<dbReference type="NCBIfam" id="NF003652">
    <property type="entry name" value="PRK05286.2-5"/>
    <property type="match status" value="1"/>
</dbReference>
<evidence type="ECO:0000256" key="8">
    <source>
        <dbReference type="NCBIfam" id="TIGR01036"/>
    </source>
</evidence>
<dbReference type="CDD" id="cd04738">
    <property type="entry name" value="DHOD_2_like"/>
    <property type="match status" value="1"/>
</dbReference>
<dbReference type="GO" id="GO:0006207">
    <property type="term" value="P:'de novo' pyrimidine nucleobase biosynthetic process"/>
    <property type="evidence" value="ECO:0007669"/>
    <property type="project" value="UniProtKB-UniRule"/>
</dbReference>
<dbReference type="PANTHER" id="PTHR48109">
    <property type="entry name" value="DIHYDROOROTATE DEHYDROGENASE (QUINONE), MITOCHONDRIAL-RELATED"/>
    <property type="match status" value="1"/>
</dbReference>
<evidence type="ECO:0000256" key="1">
    <source>
        <dbReference type="ARBA" id="ARBA00001917"/>
    </source>
</evidence>
<dbReference type="Gene3D" id="3.20.20.70">
    <property type="entry name" value="Aldolase class I"/>
    <property type="match status" value="1"/>
</dbReference>
<evidence type="ECO:0000256" key="5">
    <source>
        <dbReference type="ARBA" id="ARBA00022975"/>
    </source>
</evidence>
<reference evidence="10 11" key="1">
    <citation type="journal article" date="2016" name="Nat. Commun.">
        <title>Thousands of microbial genomes shed light on interconnected biogeochemical processes in an aquifer system.</title>
        <authorList>
            <person name="Anantharaman K."/>
            <person name="Brown C.T."/>
            <person name="Hug L.A."/>
            <person name="Sharon I."/>
            <person name="Castelle C.J."/>
            <person name="Probst A.J."/>
            <person name="Thomas B.C."/>
            <person name="Singh A."/>
            <person name="Wilkins M.J."/>
            <person name="Karaoz U."/>
            <person name="Brodie E.L."/>
            <person name="Williams K.H."/>
            <person name="Hubbard S.S."/>
            <person name="Banfield J.F."/>
        </authorList>
    </citation>
    <scope>NUCLEOTIDE SEQUENCE [LARGE SCALE GENOMIC DNA]</scope>
</reference>
<dbReference type="InterPro" id="IPR050074">
    <property type="entry name" value="DHO_dehydrogenase"/>
</dbReference>
<dbReference type="Pfam" id="PF01180">
    <property type="entry name" value="DHO_dh"/>
    <property type="match status" value="1"/>
</dbReference>
<dbReference type="InterPro" id="IPR005720">
    <property type="entry name" value="Dihydroorotate_DH_cat"/>
</dbReference>
<protein>
    <recommendedName>
        <fullName evidence="8">Dihydroorotate dehydrogenase (quinone)</fullName>
        <ecNumber evidence="8">1.3.5.2</ecNumber>
    </recommendedName>
</protein>
<name>A0A1G1W0I8_9BACT</name>
<evidence type="ECO:0000256" key="3">
    <source>
        <dbReference type="ARBA" id="ARBA00022630"/>
    </source>
</evidence>
<dbReference type="STRING" id="1802591.A2113_00565"/>
<dbReference type="PANTHER" id="PTHR48109:SF4">
    <property type="entry name" value="DIHYDROOROTATE DEHYDROGENASE (QUINONE), MITOCHONDRIAL"/>
    <property type="match status" value="1"/>
</dbReference>
<keyword evidence="4" id="KW-0288">FMN</keyword>
<evidence type="ECO:0000256" key="4">
    <source>
        <dbReference type="ARBA" id="ARBA00022643"/>
    </source>
</evidence>
<dbReference type="InterPro" id="IPR005719">
    <property type="entry name" value="Dihydroorotate_DH_2"/>
</dbReference>
<evidence type="ECO:0000256" key="2">
    <source>
        <dbReference type="ARBA" id="ARBA00004725"/>
    </source>
</evidence>
<gene>
    <name evidence="10" type="ORF">A2113_00565</name>
</gene>
<dbReference type="EMBL" id="MHCN01000017">
    <property type="protein sequence ID" value="OGY21185.1"/>
    <property type="molecule type" value="Genomic_DNA"/>
</dbReference>
<sequence length="373" mass="41506">MKETLILLRNWLDRFLYKAVFRPIFFRVDPETIHDQMIQSGRFFGSSLLTRKFIAFLFSYSHKCLEQRILGIKFSNPIGLAAGFDKDGVLTDILPSVGFGFAEVGSITGEPCEGNPRPRLWRLTKSKGLVVYYGLKNAGCERIAQRLKKKTFKIPIGINVAKTNSPKTVEIAGGINDYVKAYKKVADIGNYFAINISCPNAYGGQPFTDSKSLDALLDEIDKIPTKKPIFIKISPDLRREEIDQIIKVSREHHVNGFVCTNLTEDRKDMKLVDKSVPKIGGISGKPVENLANDLISYVYQKTKGEFVIIGCGGIFSARDAYKKIKLGASLAQLITGMVFEGPQVISEINQGLVSLLRKDGFENISEAVGIDNR</sequence>
<evidence type="ECO:0000256" key="7">
    <source>
        <dbReference type="ARBA" id="ARBA00023136"/>
    </source>
</evidence>
<comment type="pathway">
    <text evidence="2">Pyrimidine metabolism; UMP biosynthesis via de novo pathway.</text>
</comment>